<sequence length="163" mass="19115">MVNESNIRISPLLSFDFYLENYHKLMGQLRKEFELKQMRSILRNNIGDNIQHIIKTEDYEALVITDLNQAIVWVNDGFTEMTGYHKNYALGKKPSFLQGEKTSEATKQKIREKLKTEHGYEGSILNYRKNGEAYRCRIKIIPLYDSKKQLTHFIALERELLAA</sequence>
<dbReference type="PANTHER" id="PTHR47429:SF2">
    <property type="entry name" value="PROTEIN TWIN LOV 1"/>
    <property type="match status" value="1"/>
</dbReference>
<dbReference type="NCBIfam" id="TIGR00229">
    <property type="entry name" value="sensory_box"/>
    <property type="match status" value="1"/>
</dbReference>
<evidence type="ECO:0000256" key="1">
    <source>
        <dbReference type="ARBA" id="ARBA00022630"/>
    </source>
</evidence>
<dbReference type="InterPro" id="IPR000014">
    <property type="entry name" value="PAS"/>
</dbReference>
<keyword evidence="1" id="KW-0285">Flavoprotein</keyword>
<dbReference type="AlphaFoldDB" id="A0A6G7J353"/>
<evidence type="ECO:0000256" key="2">
    <source>
        <dbReference type="ARBA" id="ARBA00022643"/>
    </source>
</evidence>
<dbReference type="EMBL" id="CP049616">
    <property type="protein sequence ID" value="QII44974.1"/>
    <property type="molecule type" value="Genomic_DNA"/>
</dbReference>
<keyword evidence="6" id="KW-1185">Reference proteome</keyword>
<name>A0A6G7J353_9FLAO</name>
<reference evidence="5 6" key="1">
    <citation type="submission" date="2020-02" db="EMBL/GenBank/DDBJ databases">
        <title>Complete genome of Muricauda sp. 501str8.</title>
        <authorList>
            <person name="Dong B."/>
            <person name="Zhu S."/>
            <person name="Yang J."/>
            <person name="Chen J."/>
        </authorList>
    </citation>
    <scope>NUCLEOTIDE SEQUENCE [LARGE SCALE GENOMIC DNA]</scope>
    <source>
        <strain evidence="5 6">501str8</strain>
    </source>
</reference>
<dbReference type="Gene3D" id="3.30.450.20">
    <property type="entry name" value="PAS domain"/>
    <property type="match status" value="1"/>
</dbReference>
<dbReference type="PANTHER" id="PTHR47429">
    <property type="entry name" value="PROTEIN TWIN LOV 1"/>
    <property type="match status" value="1"/>
</dbReference>
<dbReference type="Proteomes" id="UP000502928">
    <property type="component" value="Chromosome"/>
</dbReference>
<proteinExistence type="predicted"/>
<evidence type="ECO:0000313" key="5">
    <source>
        <dbReference type="EMBL" id="QII44974.1"/>
    </source>
</evidence>
<gene>
    <name evidence="5" type="ORF">GVT53_09870</name>
</gene>
<dbReference type="InterPro" id="IPR035965">
    <property type="entry name" value="PAS-like_dom_sf"/>
</dbReference>
<evidence type="ECO:0000256" key="3">
    <source>
        <dbReference type="ARBA" id="ARBA00022991"/>
    </source>
</evidence>
<feature type="domain" description="PAS" evidence="4">
    <location>
        <begin position="62"/>
        <end position="117"/>
    </location>
</feature>
<keyword evidence="3" id="KW-0157">Chromophore</keyword>
<organism evidence="5 6">
    <name type="scientific">Flagellimonas oceani</name>
    <dbReference type="NCBI Taxonomy" id="2698672"/>
    <lineage>
        <taxon>Bacteria</taxon>
        <taxon>Pseudomonadati</taxon>
        <taxon>Bacteroidota</taxon>
        <taxon>Flavobacteriia</taxon>
        <taxon>Flavobacteriales</taxon>
        <taxon>Flavobacteriaceae</taxon>
        <taxon>Flagellimonas</taxon>
    </lineage>
</organism>
<accession>A0A6G7J353</accession>
<evidence type="ECO:0000259" key="4">
    <source>
        <dbReference type="PROSITE" id="PS50112"/>
    </source>
</evidence>
<dbReference type="RefSeq" id="WP_166248499.1">
    <property type="nucleotide sequence ID" value="NZ_CP049616.1"/>
</dbReference>
<evidence type="ECO:0000313" key="6">
    <source>
        <dbReference type="Proteomes" id="UP000502928"/>
    </source>
</evidence>
<keyword evidence="2" id="KW-0288">FMN</keyword>
<dbReference type="CDD" id="cd00130">
    <property type="entry name" value="PAS"/>
    <property type="match status" value="1"/>
</dbReference>
<dbReference type="KEGG" id="mut:GVT53_09870"/>
<dbReference type="Pfam" id="PF13426">
    <property type="entry name" value="PAS_9"/>
    <property type="match status" value="1"/>
</dbReference>
<dbReference type="PROSITE" id="PS50112">
    <property type="entry name" value="PAS"/>
    <property type="match status" value="1"/>
</dbReference>
<dbReference type="SUPFAM" id="SSF55785">
    <property type="entry name" value="PYP-like sensor domain (PAS domain)"/>
    <property type="match status" value="1"/>
</dbReference>
<protein>
    <submittedName>
        <fullName evidence="5">PAS domain-containing protein</fullName>
    </submittedName>
</protein>